<organism evidence="2 3">
    <name type="scientific">Rhodospira trueperi</name>
    <dbReference type="NCBI Taxonomy" id="69960"/>
    <lineage>
        <taxon>Bacteria</taxon>
        <taxon>Pseudomonadati</taxon>
        <taxon>Pseudomonadota</taxon>
        <taxon>Alphaproteobacteria</taxon>
        <taxon>Rhodospirillales</taxon>
        <taxon>Rhodospirillaceae</taxon>
        <taxon>Rhodospira</taxon>
    </lineage>
</organism>
<dbReference type="GO" id="GO:0032259">
    <property type="term" value="P:methylation"/>
    <property type="evidence" value="ECO:0007669"/>
    <property type="project" value="UniProtKB-KW"/>
</dbReference>
<dbReference type="CDD" id="cd02440">
    <property type="entry name" value="AdoMet_MTases"/>
    <property type="match status" value="1"/>
</dbReference>
<dbReference type="SUPFAM" id="SSF53335">
    <property type="entry name" value="S-adenosyl-L-methionine-dependent methyltransferases"/>
    <property type="match status" value="1"/>
</dbReference>
<name>A0A1G6ZCX7_9PROT</name>
<dbReference type="OrthoDB" id="5354270at2"/>
<dbReference type="GO" id="GO:0008168">
    <property type="term" value="F:methyltransferase activity"/>
    <property type="evidence" value="ECO:0007669"/>
    <property type="project" value="UniProtKB-KW"/>
</dbReference>
<dbReference type="RefSeq" id="WP_092783063.1">
    <property type="nucleotide sequence ID" value="NZ_FNAP01000002.1"/>
</dbReference>
<proteinExistence type="predicted"/>
<reference evidence="2 3" key="1">
    <citation type="submission" date="2016-10" db="EMBL/GenBank/DDBJ databases">
        <authorList>
            <person name="de Groot N.N."/>
        </authorList>
    </citation>
    <scope>NUCLEOTIDE SEQUENCE [LARGE SCALE GENOMIC DNA]</scope>
    <source>
        <strain evidence="2 3">ATCC 700224</strain>
    </source>
</reference>
<evidence type="ECO:0000313" key="2">
    <source>
        <dbReference type="EMBL" id="SDE00498.1"/>
    </source>
</evidence>
<dbReference type="Gene3D" id="3.40.50.150">
    <property type="entry name" value="Vaccinia Virus protein VP39"/>
    <property type="match status" value="1"/>
</dbReference>
<dbReference type="Pfam" id="PF13649">
    <property type="entry name" value="Methyltransf_25"/>
    <property type="match status" value="1"/>
</dbReference>
<sequence>MEASEDTARPKLRGMIYPDEYLVRMFFKSGLQTSAGRVLELGSGSGNNLMHFARFGWESVGLDYDGESLDDCRHNFKTCGYKGDFHQHDLNDGLPDLAPTFQALVAASSLYYIRRDSVWRCLQESRLLLAPGAAVYLRMRLPQDHRYGRGVPVERNGWRLTIDYSGEQDLLNVFWEEWELVELLEGTLGLEKNRMKILRTHYENHQNDYFVSNSDIIIWGTLP</sequence>
<dbReference type="EMBL" id="FNAP01000002">
    <property type="protein sequence ID" value="SDE00498.1"/>
    <property type="molecule type" value="Genomic_DNA"/>
</dbReference>
<dbReference type="STRING" id="69960.SAMN05421720_102338"/>
<protein>
    <submittedName>
        <fullName evidence="2">Methyltransferase domain-containing protein</fullName>
    </submittedName>
</protein>
<dbReference type="AlphaFoldDB" id="A0A1G6ZCX7"/>
<keyword evidence="2" id="KW-0489">Methyltransferase</keyword>
<dbReference type="InterPro" id="IPR029063">
    <property type="entry name" value="SAM-dependent_MTases_sf"/>
</dbReference>
<keyword evidence="2" id="KW-0808">Transferase</keyword>
<dbReference type="Proteomes" id="UP000199412">
    <property type="component" value="Unassembled WGS sequence"/>
</dbReference>
<feature type="domain" description="Methyltransferase" evidence="1">
    <location>
        <begin position="38"/>
        <end position="132"/>
    </location>
</feature>
<evidence type="ECO:0000313" key="3">
    <source>
        <dbReference type="Proteomes" id="UP000199412"/>
    </source>
</evidence>
<accession>A0A1G6ZCX7</accession>
<gene>
    <name evidence="2" type="ORF">SAMN05421720_102338</name>
</gene>
<dbReference type="InterPro" id="IPR041698">
    <property type="entry name" value="Methyltransf_25"/>
</dbReference>
<evidence type="ECO:0000259" key="1">
    <source>
        <dbReference type="Pfam" id="PF13649"/>
    </source>
</evidence>
<keyword evidence="3" id="KW-1185">Reference proteome</keyword>